<evidence type="ECO:0000256" key="2">
    <source>
        <dbReference type="ARBA" id="ARBA00022692"/>
    </source>
</evidence>
<dbReference type="AlphaFoldDB" id="A0A9W8H5L5"/>
<accession>A0A9W8H5L5</accession>
<keyword evidence="3 5" id="KW-1133">Transmembrane helix</keyword>
<comment type="caution">
    <text evidence="7">The sequence shown here is derived from an EMBL/GenBank/DDBJ whole genome shotgun (WGS) entry which is preliminary data.</text>
</comment>
<feature type="transmembrane region" description="Helical" evidence="5">
    <location>
        <begin position="134"/>
        <end position="157"/>
    </location>
</feature>
<dbReference type="Gene3D" id="1.20.1530.20">
    <property type="match status" value="1"/>
</dbReference>
<dbReference type="GO" id="GO:0042391">
    <property type="term" value="P:regulation of membrane potential"/>
    <property type="evidence" value="ECO:0007669"/>
    <property type="project" value="InterPro"/>
</dbReference>
<feature type="transmembrane region" description="Helical" evidence="5">
    <location>
        <begin position="178"/>
        <end position="197"/>
    </location>
</feature>
<evidence type="ECO:0000313" key="8">
    <source>
        <dbReference type="Proteomes" id="UP001140172"/>
    </source>
</evidence>
<dbReference type="Pfam" id="PF00999">
    <property type="entry name" value="Na_H_Exchanger"/>
    <property type="match status" value="1"/>
</dbReference>
<sequence length="339" mass="37655">MAEISAHTGQPQIAPALLGSFLLALALCSRFIRMWLYLAETLLAMMLGILVGPSVLNWADPSLWSSTLQQLTQEFSRYCLAIEVMLAGVTLPARYMLTECWSLATLLLPILTLTWLVSAAIIKFVFVLPFLQALAVGACVTPADPVLAYVIVTGRFAEEHLPQRLRTMLVAESGANDGFRYPFLFFALYLMHFGSAAKAIGTWVYATWVYQILLSVAIGLVAGYLGRKILRCAHRHDLVEPDMLVVTPTVLALFLVGVCTLIGTDDILCCFVADDSFADRLTDYYFDTMADNQANCALGIITFIFIGLFCLAIFVFKPQICPELKAIRKEKKLNWICLW</sequence>
<evidence type="ECO:0000313" key="7">
    <source>
        <dbReference type="EMBL" id="KAJ2778663.1"/>
    </source>
</evidence>
<comment type="subcellular location">
    <subcellularLocation>
        <location evidence="1">Membrane</location>
        <topology evidence="1">Multi-pass membrane protein</topology>
    </subcellularLocation>
</comment>
<proteinExistence type="predicted"/>
<dbReference type="PANTHER" id="PTHR31382:SF1">
    <property type="entry name" value="SODIUM ION_PROTON EXCHANGER (EUROFUNG)"/>
    <property type="match status" value="1"/>
</dbReference>
<dbReference type="GO" id="GO:0015385">
    <property type="term" value="F:sodium:proton antiporter activity"/>
    <property type="evidence" value="ECO:0007669"/>
    <property type="project" value="InterPro"/>
</dbReference>
<organism evidence="7 8">
    <name type="scientific">Coemansia interrupta</name>
    <dbReference type="NCBI Taxonomy" id="1126814"/>
    <lineage>
        <taxon>Eukaryota</taxon>
        <taxon>Fungi</taxon>
        <taxon>Fungi incertae sedis</taxon>
        <taxon>Zoopagomycota</taxon>
        <taxon>Kickxellomycotina</taxon>
        <taxon>Kickxellomycetes</taxon>
        <taxon>Kickxellales</taxon>
        <taxon>Kickxellaceae</taxon>
        <taxon>Coemansia</taxon>
    </lineage>
</organism>
<evidence type="ECO:0000256" key="4">
    <source>
        <dbReference type="ARBA" id="ARBA00023136"/>
    </source>
</evidence>
<evidence type="ECO:0000256" key="5">
    <source>
        <dbReference type="SAM" id="Phobius"/>
    </source>
</evidence>
<feature type="transmembrane region" description="Helical" evidence="5">
    <location>
        <begin position="297"/>
        <end position="316"/>
    </location>
</feature>
<protein>
    <recommendedName>
        <fullName evidence="6">Cation/H+ exchanger transmembrane domain-containing protein</fullName>
    </recommendedName>
</protein>
<dbReference type="PANTHER" id="PTHR31382">
    <property type="entry name" value="NA(+)/H(+) ANTIPORTER"/>
    <property type="match status" value="1"/>
</dbReference>
<feature type="transmembrane region" description="Helical" evidence="5">
    <location>
        <begin position="245"/>
        <end position="264"/>
    </location>
</feature>
<dbReference type="InterPro" id="IPR004712">
    <property type="entry name" value="Na+/H+_antiporter_fungi"/>
</dbReference>
<dbReference type="Proteomes" id="UP001140172">
    <property type="component" value="Unassembled WGS sequence"/>
</dbReference>
<feature type="transmembrane region" description="Helical" evidence="5">
    <location>
        <begin position="105"/>
        <end position="128"/>
    </location>
</feature>
<evidence type="ECO:0000259" key="6">
    <source>
        <dbReference type="Pfam" id="PF00999"/>
    </source>
</evidence>
<keyword evidence="2 5" id="KW-0812">Transmembrane</keyword>
<dbReference type="EMBL" id="JANBUM010000338">
    <property type="protein sequence ID" value="KAJ2778663.1"/>
    <property type="molecule type" value="Genomic_DNA"/>
</dbReference>
<feature type="domain" description="Cation/H+ exchanger transmembrane" evidence="6">
    <location>
        <begin position="24"/>
        <end position="277"/>
    </location>
</feature>
<evidence type="ECO:0000256" key="3">
    <source>
        <dbReference type="ARBA" id="ARBA00022989"/>
    </source>
</evidence>
<dbReference type="OrthoDB" id="2190219at2759"/>
<reference evidence="7" key="1">
    <citation type="submission" date="2022-07" db="EMBL/GenBank/DDBJ databases">
        <title>Phylogenomic reconstructions and comparative analyses of Kickxellomycotina fungi.</title>
        <authorList>
            <person name="Reynolds N.K."/>
            <person name="Stajich J.E."/>
            <person name="Barry K."/>
            <person name="Grigoriev I.V."/>
            <person name="Crous P."/>
            <person name="Smith M.E."/>
        </authorList>
    </citation>
    <scope>NUCLEOTIDE SEQUENCE</scope>
    <source>
        <strain evidence="7">BCRC 34489</strain>
    </source>
</reference>
<dbReference type="GO" id="GO:0120029">
    <property type="term" value="P:proton export across plasma membrane"/>
    <property type="evidence" value="ECO:0007669"/>
    <property type="project" value="InterPro"/>
</dbReference>
<feature type="transmembrane region" description="Helical" evidence="5">
    <location>
        <begin position="35"/>
        <end position="55"/>
    </location>
</feature>
<keyword evidence="4 5" id="KW-0472">Membrane</keyword>
<dbReference type="GO" id="GO:0036376">
    <property type="term" value="P:sodium ion export across plasma membrane"/>
    <property type="evidence" value="ECO:0007669"/>
    <property type="project" value="InterPro"/>
</dbReference>
<gene>
    <name evidence="7" type="ORF">GGI15_004110</name>
</gene>
<evidence type="ECO:0000256" key="1">
    <source>
        <dbReference type="ARBA" id="ARBA00004141"/>
    </source>
</evidence>
<dbReference type="InterPro" id="IPR006153">
    <property type="entry name" value="Cation/H_exchanger_TM"/>
</dbReference>
<dbReference type="InterPro" id="IPR038770">
    <property type="entry name" value="Na+/solute_symporter_sf"/>
</dbReference>
<dbReference type="GO" id="GO:0005886">
    <property type="term" value="C:plasma membrane"/>
    <property type="evidence" value="ECO:0007669"/>
    <property type="project" value="InterPro"/>
</dbReference>
<name>A0A9W8H5L5_9FUNG</name>
<keyword evidence="8" id="KW-1185">Reference proteome</keyword>
<feature type="transmembrane region" description="Helical" evidence="5">
    <location>
        <begin position="12"/>
        <end position="28"/>
    </location>
</feature>
<feature type="transmembrane region" description="Helical" evidence="5">
    <location>
        <begin position="203"/>
        <end position="225"/>
    </location>
</feature>